<sequence length="74" mass="7900">MARQLASAASLFGASDAPRDPSTVPLMLGLDGRRYLSFRSTVRAARGGVKMTARDALAVYAFAIDARLARSSIR</sequence>
<accession>A0A9X4ASM1</accession>
<organism evidence="2 3">
    <name type="scientific">Polyangium jinanense</name>
    <dbReference type="NCBI Taxonomy" id="2829994"/>
    <lineage>
        <taxon>Bacteria</taxon>
        <taxon>Pseudomonadati</taxon>
        <taxon>Myxococcota</taxon>
        <taxon>Polyangia</taxon>
        <taxon>Polyangiales</taxon>
        <taxon>Polyangiaceae</taxon>
        <taxon>Polyangium</taxon>
    </lineage>
</organism>
<reference evidence="2 3" key="1">
    <citation type="submission" date="2021-04" db="EMBL/GenBank/DDBJ databases">
        <title>Genome analysis of Polyangium sp.</title>
        <authorList>
            <person name="Li Y."/>
            <person name="Wang J."/>
        </authorList>
    </citation>
    <scope>NUCLEOTIDE SEQUENCE [LARGE SCALE GENOMIC DNA]</scope>
    <source>
        <strain evidence="2 3">SDU14</strain>
    </source>
</reference>
<evidence type="ECO:0000313" key="2">
    <source>
        <dbReference type="EMBL" id="MDC3983333.1"/>
    </source>
</evidence>
<gene>
    <name evidence="2" type="ORF">KEG57_22680</name>
</gene>
<protein>
    <submittedName>
        <fullName evidence="2">Uncharacterized protein</fullName>
    </submittedName>
</protein>
<name>A0A9X4ASM1_9BACT</name>
<dbReference type="AlphaFoldDB" id="A0A9X4ASM1"/>
<evidence type="ECO:0000256" key="1">
    <source>
        <dbReference type="SAM" id="MobiDB-lite"/>
    </source>
</evidence>
<proteinExistence type="predicted"/>
<dbReference type="Proteomes" id="UP001151081">
    <property type="component" value="Unassembled WGS sequence"/>
</dbReference>
<feature type="region of interest" description="Disordered" evidence="1">
    <location>
        <begin position="1"/>
        <end position="21"/>
    </location>
</feature>
<evidence type="ECO:0000313" key="3">
    <source>
        <dbReference type="Proteomes" id="UP001151081"/>
    </source>
</evidence>
<dbReference type="EMBL" id="JAGTJJ010000013">
    <property type="protein sequence ID" value="MDC3983333.1"/>
    <property type="molecule type" value="Genomic_DNA"/>
</dbReference>
<keyword evidence="3" id="KW-1185">Reference proteome</keyword>
<comment type="caution">
    <text evidence="2">The sequence shown here is derived from an EMBL/GenBank/DDBJ whole genome shotgun (WGS) entry which is preliminary data.</text>
</comment>